<dbReference type="GO" id="GO:1990904">
    <property type="term" value="C:ribonucleoprotein complex"/>
    <property type="evidence" value="ECO:0007669"/>
    <property type="project" value="UniProtKB-KW"/>
</dbReference>
<evidence type="ECO:0000313" key="2">
    <source>
        <dbReference type="EnsemblMetazoa" id="ASIC007809-PA"/>
    </source>
</evidence>
<gene>
    <name evidence="1" type="ORF">ZHAS_00007809</name>
</gene>
<evidence type="ECO:0000313" key="3">
    <source>
        <dbReference type="Proteomes" id="UP000030765"/>
    </source>
</evidence>
<evidence type="ECO:0000313" key="1">
    <source>
        <dbReference type="EMBL" id="KFB40320.1"/>
    </source>
</evidence>
<protein>
    <submittedName>
        <fullName evidence="1 2">60 kDa SS-A/Ro ribonucleoprotein-like protein</fullName>
    </submittedName>
</protein>
<sequence>MMMMVAETRFPQPRTTPVLVCVGGCKDDDDDDDERPFGDILRRICRLTLYLFRSGVSRLMYCEVFLFLSLSDEKALARRAE</sequence>
<dbReference type="EMBL" id="KE525006">
    <property type="protein sequence ID" value="KFB40320.1"/>
    <property type="molecule type" value="Genomic_DNA"/>
</dbReference>
<dbReference type="EMBL" id="ATLV01015303">
    <property type="status" value="NOT_ANNOTATED_CDS"/>
    <property type="molecule type" value="Genomic_DNA"/>
</dbReference>
<organism evidence="1">
    <name type="scientific">Anopheles sinensis</name>
    <name type="common">Mosquito</name>
    <dbReference type="NCBI Taxonomy" id="74873"/>
    <lineage>
        <taxon>Eukaryota</taxon>
        <taxon>Metazoa</taxon>
        <taxon>Ecdysozoa</taxon>
        <taxon>Arthropoda</taxon>
        <taxon>Hexapoda</taxon>
        <taxon>Insecta</taxon>
        <taxon>Pterygota</taxon>
        <taxon>Neoptera</taxon>
        <taxon>Endopterygota</taxon>
        <taxon>Diptera</taxon>
        <taxon>Nematocera</taxon>
        <taxon>Culicoidea</taxon>
        <taxon>Culicidae</taxon>
        <taxon>Anophelinae</taxon>
        <taxon>Anopheles</taxon>
    </lineage>
</organism>
<proteinExistence type="predicted"/>
<name>A0A084VQS6_ANOSI</name>
<keyword evidence="3" id="KW-1185">Reference proteome</keyword>
<dbReference type="AlphaFoldDB" id="A0A084VQS6"/>
<reference evidence="2" key="2">
    <citation type="submission" date="2020-05" db="UniProtKB">
        <authorList>
            <consortium name="EnsemblMetazoa"/>
        </authorList>
    </citation>
    <scope>IDENTIFICATION</scope>
</reference>
<dbReference type="VEuPathDB" id="VectorBase:ASIC007809"/>
<accession>A0A084VQS6</accession>
<dbReference type="Proteomes" id="UP000030765">
    <property type="component" value="Unassembled WGS sequence"/>
</dbReference>
<reference evidence="1 3" key="1">
    <citation type="journal article" date="2014" name="BMC Genomics">
        <title>Genome sequence of Anopheles sinensis provides insight into genetics basis of mosquito competence for malaria parasites.</title>
        <authorList>
            <person name="Zhou D."/>
            <person name="Zhang D."/>
            <person name="Ding G."/>
            <person name="Shi L."/>
            <person name="Hou Q."/>
            <person name="Ye Y."/>
            <person name="Xu Y."/>
            <person name="Zhou H."/>
            <person name="Xiong C."/>
            <person name="Li S."/>
            <person name="Yu J."/>
            <person name="Hong S."/>
            <person name="Yu X."/>
            <person name="Zou P."/>
            <person name="Chen C."/>
            <person name="Chang X."/>
            <person name="Wang W."/>
            <person name="Lv Y."/>
            <person name="Sun Y."/>
            <person name="Ma L."/>
            <person name="Shen B."/>
            <person name="Zhu C."/>
        </authorList>
    </citation>
    <scope>NUCLEOTIDE SEQUENCE [LARGE SCALE GENOMIC DNA]</scope>
</reference>
<keyword evidence="1" id="KW-0687">Ribonucleoprotein</keyword>
<dbReference type="EnsemblMetazoa" id="ASIC007809-RA">
    <property type="protein sequence ID" value="ASIC007809-PA"/>
    <property type="gene ID" value="ASIC007809"/>
</dbReference>